<comment type="caution">
    <text evidence="9">The sequence shown here is derived from an EMBL/GenBank/DDBJ whole genome shotgun (WGS) entry which is preliminary data.</text>
</comment>
<dbReference type="CDD" id="cd06550">
    <property type="entry name" value="TM_ABC_iron-siderophores_like"/>
    <property type="match status" value="1"/>
</dbReference>
<feature type="transmembrane region" description="Helical" evidence="8">
    <location>
        <begin position="78"/>
        <end position="95"/>
    </location>
</feature>
<organism evidence="9 10">
    <name type="scientific">Gulosibacter faecalis</name>
    <dbReference type="NCBI Taxonomy" id="272240"/>
    <lineage>
        <taxon>Bacteria</taxon>
        <taxon>Bacillati</taxon>
        <taxon>Actinomycetota</taxon>
        <taxon>Actinomycetes</taxon>
        <taxon>Micrococcales</taxon>
        <taxon>Microbacteriaceae</taxon>
        <taxon>Gulosibacter</taxon>
    </lineage>
</organism>
<dbReference type="PANTHER" id="PTHR30472:SF25">
    <property type="entry name" value="ABC TRANSPORTER PERMEASE PROTEIN MJ0876-RELATED"/>
    <property type="match status" value="1"/>
</dbReference>
<keyword evidence="6 8" id="KW-1133">Transmembrane helix</keyword>
<name>A0ABW5UUV2_9MICO</name>
<evidence type="ECO:0000256" key="7">
    <source>
        <dbReference type="ARBA" id="ARBA00023136"/>
    </source>
</evidence>
<keyword evidence="10" id="KW-1185">Reference proteome</keyword>
<feature type="transmembrane region" description="Helical" evidence="8">
    <location>
        <begin position="20"/>
        <end position="40"/>
    </location>
</feature>
<keyword evidence="4" id="KW-1003">Cell membrane</keyword>
<dbReference type="PANTHER" id="PTHR30472">
    <property type="entry name" value="FERRIC ENTEROBACTIN TRANSPORT SYSTEM PERMEASE PROTEIN"/>
    <property type="match status" value="1"/>
</dbReference>
<keyword evidence="3" id="KW-0813">Transport</keyword>
<comment type="similarity">
    <text evidence="2">Belongs to the binding-protein-dependent transport system permease family. FecCD subfamily.</text>
</comment>
<feature type="transmembrane region" description="Helical" evidence="8">
    <location>
        <begin position="327"/>
        <end position="346"/>
    </location>
</feature>
<dbReference type="InterPro" id="IPR037294">
    <property type="entry name" value="ABC_BtuC-like"/>
</dbReference>
<evidence type="ECO:0000313" key="9">
    <source>
        <dbReference type="EMBL" id="MFD2757011.1"/>
    </source>
</evidence>
<evidence type="ECO:0000256" key="6">
    <source>
        <dbReference type="ARBA" id="ARBA00022989"/>
    </source>
</evidence>
<evidence type="ECO:0000256" key="4">
    <source>
        <dbReference type="ARBA" id="ARBA00022475"/>
    </source>
</evidence>
<evidence type="ECO:0000256" key="5">
    <source>
        <dbReference type="ARBA" id="ARBA00022692"/>
    </source>
</evidence>
<dbReference type="EMBL" id="JBHUNE010000001">
    <property type="protein sequence ID" value="MFD2757011.1"/>
    <property type="molecule type" value="Genomic_DNA"/>
</dbReference>
<proteinExistence type="inferred from homology"/>
<dbReference type="Gene3D" id="1.10.3470.10">
    <property type="entry name" value="ABC transporter involved in vitamin B12 uptake, BtuC"/>
    <property type="match status" value="1"/>
</dbReference>
<dbReference type="SUPFAM" id="SSF81345">
    <property type="entry name" value="ABC transporter involved in vitamin B12 uptake, BtuC"/>
    <property type="match status" value="1"/>
</dbReference>
<reference evidence="10" key="1">
    <citation type="journal article" date="2019" name="Int. J. Syst. Evol. Microbiol.">
        <title>The Global Catalogue of Microorganisms (GCM) 10K type strain sequencing project: providing services to taxonomists for standard genome sequencing and annotation.</title>
        <authorList>
            <consortium name="The Broad Institute Genomics Platform"/>
            <consortium name="The Broad Institute Genome Sequencing Center for Infectious Disease"/>
            <person name="Wu L."/>
            <person name="Ma J."/>
        </authorList>
    </citation>
    <scope>NUCLEOTIDE SEQUENCE [LARGE SCALE GENOMIC DNA]</scope>
    <source>
        <strain evidence="10">TISTR 1514</strain>
    </source>
</reference>
<evidence type="ECO:0000313" key="10">
    <source>
        <dbReference type="Proteomes" id="UP001597492"/>
    </source>
</evidence>
<accession>A0ABW5UUV2</accession>
<dbReference type="Proteomes" id="UP001597492">
    <property type="component" value="Unassembled WGS sequence"/>
</dbReference>
<comment type="subcellular location">
    <subcellularLocation>
        <location evidence="1">Cell membrane</location>
        <topology evidence="1">Multi-pass membrane protein</topology>
    </subcellularLocation>
</comment>
<sequence>MTTTTAPARPVRRLPLSAGLAVGPALIVVAVVLAFGIGPIEIAPDRVIRIVLHDVIGVGCAGEALETTVVMHLRMPRVLFGALVGAALAVSGAALQGLFHNPLADPGIIGVSGGASAGAVSAIVLLPPISSALYGWLVPASAFAGGALATVLIYVLARPRASRGTARLLLVGVAVGAGFAALTGFLTYVADDDELESVVFWQMGSLGGIDWLKLALVAPPIIAGLIVLMAHHRALDLLALGERDARHLGLDVTRTRAIVIATAALLTGAAVSFAGTIGFIGLVVPHIVRFMFGPAHRAVVPMSAIVGALLIVVADTAARTIAPPSEVPIGLFTAALGAPFFLWLVMRSKEVRV</sequence>
<dbReference type="InterPro" id="IPR000522">
    <property type="entry name" value="ABC_transptr_permease_BtuC"/>
</dbReference>
<feature type="transmembrane region" description="Helical" evidence="8">
    <location>
        <begin position="133"/>
        <end position="156"/>
    </location>
</feature>
<keyword evidence="5 8" id="KW-0812">Transmembrane</keyword>
<evidence type="ECO:0000256" key="1">
    <source>
        <dbReference type="ARBA" id="ARBA00004651"/>
    </source>
</evidence>
<protein>
    <submittedName>
        <fullName evidence="9">FecCD family ABC transporter permease</fullName>
    </submittedName>
</protein>
<feature type="transmembrane region" description="Helical" evidence="8">
    <location>
        <begin position="107"/>
        <end position="126"/>
    </location>
</feature>
<evidence type="ECO:0000256" key="2">
    <source>
        <dbReference type="ARBA" id="ARBA00007935"/>
    </source>
</evidence>
<feature type="transmembrane region" description="Helical" evidence="8">
    <location>
        <begin position="168"/>
        <end position="190"/>
    </location>
</feature>
<gene>
    <name evidence="9" type="ORF">ACFSW7_01305</name>
</gene>
<evidence type="ECO:0000256" key="3">
    <source>
        <dbReference type="ARBA" id="ARBA00022448"/>
    </source>
</evidence>
<feature type="transmembrane region" description="Helical" evidence="8">
    <location>
        <begin position="211"/>
        <end position="230"/>
    </location>
</feature>
<feature type="transmembrane region" description="Helical" evidence="8">
    <location>
        <begin position="299"/>
        <end position="321"/>
    </location>
</feature>
<dbReference type="Pfam" id="PF01032">
    <property type="entry name" value="FecCD"/>
    <property type="match status" value="1"/>
</dbReference>
<evidence type="ECO:0000256" key="8">
    <source>
        <dbReference type="SAM" id="Phobius"/>
    </source>
</evidence>
<dbReference type="RefSeq" id="WP_019618890.1">
    <property type="nucleotide sequence ID" value="NZ_JBHUNE010000001.1"/>
</dbReference>
<keyword evidence="7 8" id="KW-0472">Membrane</keyword>
<feature type="transmembrane region" description="Helical" evidence="8">
    <location>
        <begin position="257"/>
        <end position="287"/>
    </location>
</feature>